<keyword evidence="3" id="KW-0731">Sigma factor</keyword>
<dbReference type="Pfam" id="PF04542">
    <property type="entry name" value="Sigma70_r2"/>
    <property type="match status" value="1"/>
</dbReference>
<keyword evidence="4" id="KW-0804">Transcription</keyword>
<feature type="domain" description="RNA polymerase sigma-70 region 2" evidence="5">
    <location>
        <begin position="24"/>
        <end position="90"/>
    </location>
</feature>
<dbReference type="InterPro" id="IPR007627">
    <property type="entry name" value="RNA_pol_sigma70_r2"/>
</dbReference>
<feature type="domain" description="RNA polymerase sigma factor 70 region 4 type 2" evidence="6">
    <location>
        <begin position="119"/>
        <end position="170"/>
    </location>
</feature>
<dbReference type="Proteomes" id="UP000184212">
    <property type="component" value="Unassembled WGS sequence"/>
</dbReference>
<dbReference type="Pfam" id="PF08281">
    <property type="entry name" value="Sigma70_r4_2"/>
    <property type="match status" value="1"/>
</dbReference>
<gene>
    <name evidence="7" type="ORF">SAMN04488109_1735</name>
</gene>
<dbReference type="SUPFAM" id="SSF88946">
    <property type="entry name" value="Sigma2 domain of RNA polymerase sigma factors"/>
    <property type="match status" value="1"/>
</dbReference>
<dbReference type="InterPro" id="IPR013249">
    <property type="entry name" value="RNA_pol_sigma70_r4_t2"/>
</dbReference>
<dbReference type="PANTHER" id="PTHR43133">
    <property type="entry name" value="RNA POLYMERASE ECF-TYPE SIGMA FACTO"/>
    <property type="match status" value="1"/>
</dbReference>
<dbReference type="InterPro" id="IPR039425">
    <property type="entry name" value="RNA_pol_sigma-70-like"/>
</dbReference>
<dbReference type="RefSeq" id="WP_073132805.1">
    <property type="nucleotide sequence ID" value="NZ_FQWQ01000001.1"/>
</dbReference>
<dbReference type="AlphaFoldDB" id="A0A1M5MH25"/>
<keyword evidence="2" id="KW-0805">Transcription regulation</keyword>
<sequence length="185" mass="21259">MTIPAEHTIIDRILAGEPSVYAELVNKHKSYAFTIANKILQNRAEAEEAAQDAFIKAYHHLSTFNREAKFSTWLYRIVFNTAISYKRKSRHTFQSIENTVLEYSPDGEGTLERTDKRKYLALAMARLNEADRTALTLFYLDELSLEEIAEITGMQANTAKVRIHRARLRLADELKLILKQEALTL</sequence>
<comment type="similarity">
    <text evidence="1">Belongs to the sigma-70 factor family. ECF subfamily.</text>
</comment>
<name>A0A1M5MH25_9BACT</name>
<dbReference type="STRING" id="947013.SAMN04488109_1735"/>
<evidence type="ECO:0000313" key="7">
    <source>
        <dbReference type="EMBL" id="SHG76432.1"/>
    </source>
</evidence>
<dbReference type="InterPro" id="IPR014284">
    <property type="entry name" value="RNA_pol_sigma-70_dom"/>
</dbReference>
<dbReference type="GO" id="GO:0003677">
    <property type="term" value="F:DNA binding"/>
    <property type="evidence" value="ECO:0007669"/>
    <property type="project" value="InterPro"/>
</dbReference>
<protein>
    <submittedName>
        <fullName evidence="7">RNA polymerase sigma-70 factor, ECF subfamily</fullName>
    </submittedName>
</protein>
<dbReference type="SUPFAM" id="SSF88659">
    <property type="entry name" value="Sigma3 and sigma4 domains of RNA polymerase sigma factors"/>
    <property type="match status" value="1"/>
</dbReference>
<keyword evidence="8" id="KW-1185">Reference proteome</keyword>
<evidence type="ECO:0000259" key="6">
    <source>
        <dbReference type="Pfam" id="PF08281"/>
    </source>
</evidence>
<dbReference type="PANTHER" id="PTHR43133:SF51">
    <property type="entry name" value="RNA POLYMERASE SIGMA FACTOR"/>
    <property type="match status" value="1"/>
</dbReference>
<organism evidence="7 8">
    <name type="scientific">Chryseolinea serpens</name>
    <dbReference type="NCBI Taxonomy" id="947013"/>
    <lineage>
        <taxon>Bacteria</taxon>
        <taxon>Pseudomonadati</taxon>
        <taxon>Bacteroidota</taxon>
        <taxon>Cytophagia</taxon>
        <taxon>Cytophagales</taxon>
        <taxon>Fulvivirgaceae</taxon>
        <taxon>Chryseolinea</taxon>
    </lineage>
</organism>
<dbReference type="GO" id="GO:0016987">
    <property type="term" value="F:sigma factor activity"/>
    <property type="evidence" value="ECO:0007669"/>
    <property type="project" value="UniProtKB-KW"/>
</dbReference>
<dbReference type="OrthoDB" id="1027298at2"/>
<dbReference type="Gene3D" id="1.10.10.10">
    <property type="entry name" value="Winged helix-like DNA-binding domain superfamily/Winged helix DNA-binding domain"/>
    <property type="match status" value="1"/>
</dbReference>
<evidence type="ECO:0000256" key="2">
    <source>
        <dbReference type="ARBA" id="ARBA00023015"/>
    </source>
</evidence>
<accession>A0A1M5MH25</accession>
<evidence type="ECO:0000313" key="8">
    <source>
        <dbReference type="Proteomes" id="UP000184212"/>
    </source>
</evidence>
<evidence type="ECO:0000259" key="5">
    <source>
        <dbReference type="Pfam" id="PF04542"/>
    </source>
</evidence>
<dbReference type="GO" id="GO:0006352">
    <property type="term" value="P:DNA-templated transcription initiation"/>
    <property type="evidence" value="ECO:0007669"/>
    <property type="project" value="InterPro"/>
</dbReference>
<dbReference type="CDD" id="cd06171">
    <property type="entry name" value="Sigma70_r4"/>
    <property type="match status" value="1"/>
</dbReference>
<dbReference type="NCBIfam" id="TIGR02937">
    <property type="entry name" value="sigma70-ECF"/>
    <property type="match status" value="1"/>
</dbReference>
<proteinExistence type="inferred from homology"/>
<evidence type="ECO:0000256" key="3">
    <source>
        <dbReference type="ARBA" id="ARBA00023082"/>
    </source>
</evidence>
<evidence type="ECO:0000256" key="1">
    <source>
        <dbReference type="ARBA" id="ARBA00010641"/>
    </source>
</evidence>
<dbReference type="Gene3D" id="1.10.1740.10">
    <property type="match status" value="1"/>
</dbReference>
<reference evidence="7 8" key="1">
    <citation type="submission" date="2016-11" db="EMBL/GenBank/DDBJ databases">
        <authorList>
            <person name="Jaros S."/>
            <person name="Januszkiewicz K."/>
            <person name="Wedrychowicz H."/>
        </authorList>
    </citation>
    <scope>NUCLEOTIDE SEQUENCE [LARGE SCALE GENOMIC DNA]</scope>
    <source>
        <strain evidence="7 8">DSM 24574</strain>
    </source>
</reference>
<evidence type="ECO:0000256" key="4">
    <source>
        <dbReference type="ARBA" id="ARBA00023163"/>
    </source>
</evidence>
<dbReference type="EMBL" id="FQWQ01000001">
    <property type="protein sequence ID" value="SHG76432.1"/>
    <property type="molecule type" value="Genomic_DNA"/>
</dbReference>
<dbReference type="InterPro" id="IPR036388">
    <property type="entry name" value="WH-like_DNA-bd_sf"/>
</dbReference>
<dbReference type="InterPro" id="IPR013325">
    <property type="entry name" value="RNA_pol_sigma_r2"/>
</dbReference>
<dbReference type="InterPro" id="IPR013324">
    <property type="entry name" value="RNA_pol_sigma_r3/r4-like"/>
</dbReference>